<reference evidence="1 2" key="1">
    <citation type="submission" date="2019-12" db="EMBL/GenBank/DDBJ databases">
        <authorList>
            <person name="Huq M.A."/>
        </authorList>
    </citation>
    <scope>NUCLEOTIDE SEQUENCE [LARGE SCALE GENOMIC DNA]</scope>
    <source>
        <strain evidence="1 2">MAH-25</strain>
    </source>
</reference>
<evidence type="ECO:0000313" key="2">
    <source>
        <dbReference type="Proteomes" id="UP000469385"/>
    </source>
</evidence>
<gene>
    <name evidence="1" type="ORF">GON04_00480</name>
</gene>
<evidence type="ECO:0000313" key="1">
    <source>
        <dbReference type="EMBL" id="MVQ27905.1"/>
    </source>
</evidence>
<dbReference type="NCBIfam" id="NF045536">
    <property type="entry name" value="phasin_PhaP6"/>
    <property type="match status" value="1"/>
</dbReference>
<dbReference type="RefSeq" id="WP_157396045.1">
    <property type="nucleotide sequence ID" value="NZ_WSEL01000002.1"/>
</dbReference>
<dbReference type="Proteomes" id="UP000469385">
    <property type="component" value="Unassembled WGS sequence"/>
</dbReference>
<name>A0A6N8IMW5_9BURK</name>
<comment type="caution">
    <text evidence="1">The sequence shown here is derived from an EMBL/GenBank/DDBJ whole genome shotgun (WGS) entry which is preliminary data.</text>
</comment>
<proteinExistence type="predicted"/>
<dbReference type="AlphaFoldDB" id="A0A6N8IMW5"/>
<protein>
    <submittedName>
        <fullName evidence="1">Uncharacterized protein</fullName>
    </submittedName>
</protein>
<accession>A0A6N8IMW5</accession>
<dbReference type="EMBL" id="WSEL01000002">
    <property type="protein sequence ID" value="MVQ27905.1"/>
    <property type="molecule type" value="Genomic_DNA"/>
</dbReference>
<dbReference type="InterPro" id="IPR053785">
    <property type="entry name" value="PhaP6-like"/>
</dbReference>
<sequence length="145" mass="15936">MRTSTANPFLQWIQLALRTGEMLWASGQVIPIRLGRMAAAGHQPSARDRKEFARMAPEKLQAGTESLLAVGLKLQAMQLQWLAQAWRPWFTSAGWQPWGAPATWQRTSSDLARLGSAALAPVHAASRANAKRLTRPKSPAGAARW</sequence>
<keyword evidence="2" id="KW-1185">Reference proteome</keyword>
<organism evidence="1 2">
    <name type="scientific">Ramlibacter pinisoli</name>
    <dbReference type="NCBI Taxonomy" id="2682844"/>
    <lineage>
        <taxon>Bacteria</taxon>
        <taxon>Pseudomonadati</taxon>
        <taxon>Pseudomonadota</taxon>
        <taxon>Betaproteobacteria</taxon>
        <taxon>Burkholderiales</taxon>
        <taxon>Comamonadaceae</taxon>
        <taxon>Ramlibacter</taxon>
    </lineage>
</organism>